<dbReference type="RefSeq" id="WP_380622486.1">
    <property type="nucleotide sequence ID" value="NZ_JBHSDK010000021.1"/>
</dbReference>
<feature type="transmembrane region" description="Helical" evidence="1">
    <location>
        <begin position="168"/>
        <end position="189"/>
    </location>
</feature>
<feature type="transmembrane region" description="Helical" evidence="1">
    <location>
        <begin position="141"/>
        <end position="162"/>
    </location>
</feature>
<keyword evidence="3" id="KW-1185">Reference proteome</keyword>
<sequence length="204" mass="20481">MSERTASTGARNLAQSIVESVRLSFQGSARLGLAMRAAAAVFSSAGAAALLWPSYAPVAATIAFAVGAVVPRPVAVGVSALAFSGAALFATAGSEGGLPLWQGALAGFLFYAAFSAAAAVQNVRAGMLMDEAVVRDRLRHLGATALGTAAVVALSLTSGSGLSTAPAAATLAIGLSFALLAVYLIARLLRTNGRSERSADRRSE</sequence>
<proteinExistence type="predicted"/>
<keyword evidence="1" id="KW-0812">Transmembrane</keyword>
<feature type="transmembrane region" description="Helical" evidence="1">
    <location>
        <begin position="100"/>
        <end position="120"/>
    </location>
</feature>
<gene>
    <name evidence="2" type="ORF">ACFPET_14910</name>
</gene>
<organism evidence="2 3">
    <name type="scientific">Salininema proteolyticum</name>
    <dbReference type="NCBI Taxonomy" id="1607685"/>
    <lineage>
        <taxon>Bacteria</taxon>
        <taxon>Bacillati</taxon>
        <taxon>Actinomycetota</taxon>
        <taxon>Actinomycetes</taxon>
        <taxon>Glycomycetales</taxon>
        <taxon>Glycomycetaceae</taxon>
        <taxon>Salininema</taxon>
    </lineage>
</organism>
<evidence type="ECO:0000313" key="3">
    <source>
        <dbReference type="Proteomes" id="UP001595823"/>
    </source>
</evidence>
<evidence type="ECO:0000256" key="1">
    <source>
        <dbReference type="SAM" id="Phobius"/>
    </source>
</evidence>
<keyword evidence="1" id="KW-0472">Membrane</keyword>
<name>A0ABV8U1M9_9ACTN</name>
<feature type="transmembrane region" description="Helical" evidence="1">
    <location>
        <begin position="64"/>
        <end position="88"/>
    </location>
</feature>
<evidence type="ECO:0000313" key="2">
    <source>
        <dbReference type="EMBL" id="MFC4336491.1"/>
    </source>
</evidence>
<dbReference type="Proteomes" id="UP001595823">
    <property type="component" value="Unassembled WGS sequence"/>
</dbReference>
<dbReference type="EMBL" id="JBHSDK010000021">
    <property type="protein sequence ID" value="MFC4336491.1"/>
    <property type="molecule type" value="Genomic_DNA"/>
</dbReference>
<reference evidence="3" key="1">
    <citation type="journal article" date="2019" name="Int. J. Syst. Evol. Microbiol.">
        <title>The Global Catalogue of Microorganisms (GCM) 10K type strain sequencing project: providing services to taxonomists for standard genome sequencing and annotation.</title>
        <authorList>
            <consortium name="The Broad Institute Genomics Platform"/>
            <consortium name="The Broad Institute Genome Sequencing Center for Infectious Disease"/>
            <person name="Wu L."/>
            <person name="Ma J."/>
        </authorList>
    </citation>
    <scope>NUCLEOTIDE SEQUENCE [LARGE SCALE GENOMIC DNA]</scope>
    <source>
        <strain evidence="3">IBRC-M 10908</strain>
    </source>
</reference>
<comment type="caution">
    <text evidence="2">The sequence shown here is derived from an EMBL/GenBank/DDBJ whole genome shotgun (WGS) entry which is preliminary data.</text>
</comment>
<protein>
    <submittedName>
        <fullName evidence="2">Uncharacterized protein</fullName>
    </submittedName>
</protein>
<keyword evidence="1" id="KW-1133">Transmembrane helix</keyword>
<accession>A0ABV8U1M9</accession>